<proteinExistence type="predicted"/>
<accession>A0A165ZCM6</accession>
<sequence>MYVLRFSSISRRYSLVAANSRSPMSMKAVFRRTIVMQSNYLTSCGDGLWHSPNQKTRCPVDQFSIFWSRTSELSTTMILARLPCLSAVYYDISEGSISPLHLDSNRTAFTLVLCEATDRAFMSCLGGKGSSTANKAVDDYIVFRRVSIVPL</sequence>
<keyword evidence="2" id="KW-1185">Reference proteome</keyword>
<reference evidence="1 2" key="1">
    <citation type="journal article" date="2016" name="Mol. Biol. Evol.">
        <title>Comparative Genomics of Early-Diverging Mushroom-Forming Fungi Provides Insights into the Origins of Lignocellulose Decay Capabilities.</title>
        <authorList>
            <person name="Nagy L.G."/>
            <person name="Riley R."/>
            <person name="Tritt A."/>
            <person name="Adam C."/>
            <person name="Daum C."/>
            <person name="Floudas D."/>
            <person name="Sun H."/>
            <person name="Yadav J.S."/>
            <person name="Pangilinan J."/>
            <person name="Larsson K.H."/>
            <person name="Matsuura K."/>
            <person name="Barry K."/>
            <person name="Labutti K."/>
            <person name="Kuo R."/>
            <person name="Ohm R.A."/>
            <person name="Bhattacharya S.S."/>
            <person name="Shirouzu T."/>
            <person name="Yoshinaga Y."/>
            <person name="Martin F.M."/>
            <person name="Grigoriev I.V."/>
            <person name="Hibbett D.S."/>
        </authorList>
    </citation>
    <scope>NUCLEOTIDE SEQUENCE [LARGE SCALE GENOMIC DNA]</scope>
    <source>
        <strain evidence="1 2">HHB10207 ss-3</strain>
    </source>
</reference>
<dbReference type="AlphaFoldDB" id="A0A165ZCM6"/>
<protein>
    <submittedName>
        <fullName evidence="1">Uncharacterized protein</fullName>
    </submittedName>
</protein>
<evidence type="ECO:0000313" key="1">
    <source>
        <dbReference type="EMBL" id="KZT34170.1"/>
    </source>
</evidence>
<dbReference type="Proteomes" id="UP000076798">
    <property type="component" value="Unassembled WGS sequence"/>
</dbReference>
<evidence type="ECO:0000313" key="2">
    <source>
        <dbReference type="Proteomes" id="UP000076798"/>
    </source>
</evidence>
<name>A0A165ZCM6_9AGAM</name>
<dbReference type="EMBL" id="KV428196">
    <property type="protein sequence ID" value="KZT34170.1"/>
    <property type="molecule type" value="Genomic_DNA"/>
</dbReference>
<gene>
    <name evidence="1" type="ORF">SISSUDRAFT_312089</name>
</gene>
<organism evidence="1 2">
    <name type="scientific">Sistotremastrum suecicum HHB10207 ss-3</name>
    <dbReference type="NCBI Taxonomy" id="1314776"/>
    <lineage>
        <taxon>Eukaryota</taxon>
        <taxon>Fungi</taxon>
        <taxon>Dikarya</taxon>
        <taxon>Basidiomycota</taxon>
        <taxon>Agaricomycotina</taxon>
        <taxon>Agaricomycetes</taxon>
        <taxon>Sistotremastrales</taxon>
        <taxon>Sistotremastraceae</taxon>
        <taxon>Sistotremastrum</taxon>
    </lineage>
</organism>